<dbReference type="InterPro" id="IPR027417">
    <property type="entry name" value="P-loop_NTPase"/>
</dbReference>
<comment type="similarity">
    <text evidence="1">Belongs to the GPN-loop GTPase family.</text>
</comment>
<dbReference type="CDD" id="cd00882">
    <property type="entry name" value="Ras_like_GTPase"/>
    <property type="match status" value="1"/>
</dbReference>
<keyword evidence="2" id="KW-0547">Nucleotide-binding</keyword>
<name>A0ABP4J7B5_9ACTN</name>
<dbReference type="RefSeq" id="WP_344343048.1">
    <property type="nucleotide sequence ID" value="NZ_BAAAKJ010000351.1"/>
</dbReference>
<evidence type="ECO:0000256" key="4">
    <source>
        <dbReference type="ARBA" id="ARBA00023134"/>
    </source>
</evidence>
<dbReference type="PANTHER" id="PTHR42708:SF1">
    <property type="entry name" value="GLIDING MOTILITY PROTEIN MGLA"/>
    <property type="match status" value="1"/>
</dbReference>
<evidence type="ECO:0000256" key="1">
    <source>
        <dbReference type="ARBA" id="ARBA00005290"/>
    </source>
</evidence>
<dbReference type="InterPro" id="IPR004130">
    <property type="entry name" value="Gpn"/>
</dbReference>
<keyword evidence="3" id="KW-0378">Hydrolase</keyword>
<evidence type="ECO:0000313" key="5">
    <source>
        <dbReference type="EMBL" id="GAA1409018.1"/>
    </source>
</evidence>
<dbReference type="SUPFAM" id="SSF52540">
    <property type="entry name" value="P-loop containing nucleoside triphosphate hydrolases"/>
    <property type="match status" value="1"/>
</dbReference>
<gene>
    <name evidence="5" type="ORF">GCM10009639_59320</name>
</gene>
<organism evidence="5 6">
    <name type="scientific">Kitasatospora putterlickiae</name>
    <dbReference type="NCBI Taxonomy" id="221725"/>
    <lineage>
        <taxon>Bacteria</taxon>
        <taxon>Bacillati</taxon>
        <taxon>Actinomycetota</taxon>
        <taxon>Actinomycetes</taxon>
        <taxon>Kitasatosporales</taxon>
        <taxon>Streptomycetaceae</taxon>
        <taxon>Kitasatospora</taxon>
    </lineage>
</organism>
<reference evidence="6" key="1">
    <citation type="journal article" date="2019" name="Int. J. Syst. Evol. Microbiol.">
        <title>The Global Catalogue of Microorganisms (GCM) 10K type strain sequencing project: providing services to taxonomists for standard genome sequencing and annotation.</title>
        <authorList>
            <consortium name="The Broad Institute Genomics Platform"/>
            <consortium name="The Broad Institute Genome Sequencing Center for Infectious Disease"/>
            <person name="Wu L."/>
            <person name="Ma J."/>
        </authorList>
    </citation>
    <scope>NUCLEOTIDE SEQUENCE [LARGE SCALE GENOMIC DNA]</scope>
    <source>
        <strain evidence="6">JCM 12393</strain>
    </source>
</reference>
<dbReference type="InterPro" id="IPR052705">
    <property type="entry name" value="Gliding_Motility_GTPase"/>
</dbReference>
<comment type="caution">
    <text evidence="5">The sequence shown here is derived from an EMBL/GenBank/DDBJ whole genome shotgun (WGS) entry which is preliminary data.</text>
</comment>
<dbReference type="Proteomes" id="UP001499863">
    <property type="component" value="Unassembled WGS sequence"/>
</dbReference>
<evidence type="ECO:0000313" key="6">
    <source>
        <dbReference type="Proteomes" id="UP001499863"/>
    </source>
</evidence>
<keyword evidence="4" id="KW-0342">GTP-binding</keyword>
<keyword evidence="6" id="KW-1185">Reference proteome</keyword>
<dbReference type="PANTHER" id="PTHR42708">
    <property type="entry name" value="ATP/GTP-BINDING PROTEIN-RELATED"/>
    <property type="match status" value="1"/>
</dbReference>
<accession>A0ABP4J7B5</accession>
<proteinExistence type="inferred from homology"/>
<evidence type="ECO:0000256" key="2">
    <source>
        <dbReference type="ARBA" id="ARBA00022741"/>
    </source>
</evidence>
<sequence length="190" mass="20761">MTTQSLVPGAVKILVAGGFGVGKTTMVGSVSEIEPLQTEERMTRASIGVDSLDGVHDKATTTVAMDFGRITVREDLVLYLFGTPGQFRFWFMWDDLALGALGAIVLADTRRLETSFAAVDFFEQRGIPFAVGVNCFYGRRDCAPEDVRRALDLDPDVPVVLCDVRERASSKELLLALLDRVHRDALAAHA</sequence>
<dbReference type="Gene3D" id="3.40.50.300">
    <property type="entry name" value="P-loop containing nucleotide triphosphate hydrolases"/>
    <property type="match status" value="1"/>
</dbReference>
<protein>
    <submittedName>
        <fullName evidence="5">ATP/GTP-binding protein</fullName>
    </submittedName>
</protein>
<dbReference type="EMBL" id="BAAAKJ010000351">
    <property type="protein sequence ID" value="GAA1409018.1"/>
    <property type="molecule type" value="Genomic_DNA"/>
</dbReference>
<dbReference type="Pfam" id="PF03029">
    <property type="entry name" value="ATP_bind_1"/>
    <property type="match status" value="1"/>
</dbReference>
<evidence type="ECO:0000256" key="3">
    <source>
        <dbReference type="ARBA" id="ARBA00022801"/>
    </source>
</evidence>